<dbReference type="GO" id="GO:0008270">
    <property type="term" value="F:zinc ion binding"/>
    <property type="evidence" value="ECO:0007669"/>
    <property type="project" value="UniProtKB-KW"/>
</dbReference>
<feature type="region of interest" description="Disordered" evidence="8">
    <location>
        <begin position="2106"/>
        <end position="2126"/>
    </location>
</feature>
<keyword evidence="3 7" id="KW-0479">Metal-binding</keyword>
<keyword evidence="11" id="KW-0378">Hydrolase</keyword>
<evidence type="ECO:0000256" key="8">
    <source>
        <dbReference type="SAM" id="MobiDB-lite"/>
    </source>
</evidence>
<name>A0A074RUU9_9AGAM</name>
<keyword evidence="6" id="KW-0391">Immunity</keyword>
<dbReference type="EMBL" id="AZST01000212">
    <property type="protein sequence ID" value="KEP50886.1"/>
    <property type="molecule type" value="Genomic_DNA"/>
</dbReference>
<dbReference type="Pfam" id="PF13087">
    <property type="entry name" value="AAA_12"/>
    <property type="match status" value="1"/>
</dbReference>
<dbReference type="InterPro" id="IPR046439">
    <property type="entry name" value="ZF_RZ_dom"/>
</dbReference>
<evidence type="ECO:0000259" key="9">
    <source>
        <dbReference type="PROSITE" id="PS50103"/>
    </source>
</evidence>
<dbReference type="GO" id="GO:0031380">
    <property type="term" value="C:nuclear RNA-directed RNA polymerase complex"/>
    <property type="evidence" value="ECO:0007669"/>
    <property type="project" value="TreeGrafter"/>
</dbReference>
<keyword evidence="5 7" id="KW-0862">Zinc</keyword>
<dbReference type="Pfam" id="PF20173">
    <property type="entry name" value="ZnF_RZ-type"/>
    <property type="match status" value="1"/>
</dbReference>
<keyword evidence="11" id="KW-0067">ATP-binding</keyword>
<dbReference type="GO" id="GO:0002376">
    <property type="term" value="P:immune system process"/>
    <property type="evidence" value="ECO:0007669"/>
    <property type="project" value="UniProtKB-KW"/>
</dbReference>
<dbReference type="OrthoDB" id="2423195at2759"/>
<proteinExistence type="predicted"/>
<keyword evidence="11" id="KW-0547">Nucleotide-binding</keyword>
<dbReference type="InterPro" id="IPR045055">
    <property type="entry name" value="DNA2/NAM7-like"/>
</dbReference>
<evidence type="ECO:0000256" key="6">
    <source>
        <dbReference type="ARBA" id="ARBA00022859"/>
    </source>
</evidence>
<evidence type="ECO:0000313" key="11">
    <source>
        <dbReference type="EMBL" id="KEP50886.1"/>
    </source>
</evidence>
<dbReference type="GO" id="GO:0004386">
    <property type="term" value="F:helicase activity"/>
    <property type="evidence" value="ECO:0007669"/>
    <property type="project" value="UniProtKB-KW"/>
</dbReference>
<feature type="region of interest" description="Disordered" evidence="8">
    <location>
        <begin position="63"/>
        <end position="94"/>
    </location>
</feature>
<evidence type="ECO:0000256" key="7">
    <source>
        <dbReference type="PROSITE-ProRule" id="PRU00723"/>
    </source>
</evidence>
<evidence type="ECO:0000256" key="5">
    <source>
        <dbReference type="ARBA" id="ARBA00022833"/>
    </source>
</evidence>
<feature type="region of interest" description="Disordered" evidence="8">
    <location>
        <begin position="1"/>
        <end position="43"/>
    </location>
</feature>
<evidence type="ECO:0000259" key="10">
    <source>
        <dbReference type="PROSITE" id="PS51981"/>
    </source>
</evidence>
<feature type="compositionally biased region" description="Low complexity" evidence="8">
    <location>
        <begin position="20"/>
        <end position="35"/>
    </location>
</feature>
<comment type="subcellular location">
    <subcellularLocation>
        <location evidence="1">Cytoplasm</location>
    </subcellularLocation>
</comment>
<keyword evidence="11" id="KW-0347">Helicase</keyword>
<feature type="zinc finger region" description="C3H1-type" evidence="7">
    <location>
        <begin position="38"/>
        <end position="65"/>
    </location>
</feature>
<organism evidence="11 12">
    <name type="scientific">Rhizoctonia solani 123E</name>
    <dbReference type="NCBI Taxonomy" id="1423351"/>
    <lineage>
        <taxon>Eukaryota</taxon>
        <taxon>Fungi</taxon>
        <taxon>Dikarya</taxon>
        <taxon>Basidiomycota</taxon>
        <taxon>Agaricomycotina</taxon>
        <taxon>Agaricomycetes</taxon>
        <taxon>Cantharellales</taxon>
        <taxon>Ceratobasidiaceae</taxon>
        <taxon>Rhizoctonia</taxon>
    </lineage>
</organism>
<protein>
    <submittedName>
        <fullName evidence="11">Putative NF-X1 finger and helicase domain protein</fullName>
    </submittedName>
</protein>
<feature type="compositionally biased region" description="Polar residues" evidence="8">
    <location>
        <begin position="1"/>
        <end position="19"/>
    </location>
</feature>
<dbReference type="PANTHER" id="PTHR10887">
    <property type="entry name" value="DNA2/NAM7 HELICASE FAMILY"/>
    <property type="match status" value="1"/>
</dbReference>
<feature type="compositionally biased region" description="Polar residues" evidence="8">
    <location>
        <begin position="2106"/>
        <end position="2117"/>
    </location>
</feature>
<evidence type="ECO:0000256" key="3">
    <source>
        <dbReference type="ARBA" id="ARBA00022723"/>
    </source>
</evidence>
<accession>A0A074RUU9</accession>
<feature type="compositionally biased region" description="Polar residues" evidence="8">
    <location>
        <begin position="81"/>
        <end position="94"/>
    </location>
</feature>
<sequence>MSSNHPGSTPRNSNQRAPGSNNTANSASVANTPAAQRGVGPKPCRFFNGSGCRKGTRCPFSHVLTPEGDTGPSSGPHPARKNQSSRQNFPGLSNDHFSTVVLNKTAGQTSTALQTYVADSFQFQTPDQVYAFLNLLCAASSQNKVNWTDKEAQTHLHKLVKGNGIIRLAEAIRFPQTTTRAWSFQRGYIPIFTYLSSNWVVNSAMHSEVNALYGLIHNEFKTIRDITEANMAKLMAARSFKEQDPKLLPLSGKQVFKVIFVTIFEYLTRFKDATITNPGICEFTEQMVQWFDEWVAALESNPPFEDKHITHNQSDRDFIIENLRRDKEQILRLVRRGQTVVVINREAQSSYKPPNDANLALLAELERVFEYDGPGDHSEIGRPRHDNDHTEIEMIQVIPTRDELLCEADPYLPGNFFEAPHYHDPGSVERLLDIQYRLLREEFTSPLRLAVQNVVADLKKSRSGIEVLSQKLNARSGLYVTATGRDSIRFSVFTGITFQPLKLNHRGLSAGVDFDTPPGKARSHNPAARVTYWEQASKKRLMQDGLVVLVWKTPAGKVDVYLGTVASASLDLVKCARRYGGQDRMSIRVSFFDTKANVRILKSIQNHRDSNDTRVLIEAPVFFESIRPFLEGLKREPALLPFAQYLRLQTKDELVQTAIDPPLYSRSPGFSFELKDLFLPAAGVASLRLTTRDPDSVANARTRLVQDSRLDPSQAEAVIHALTREVALIQGPPGTGKSYTGLEIIRVLIKNNICPILLVAFTNHALDHMLTGILDAEITNNIIRLGARSSDERLTPYLLSNVGKLTGKSPLAASRKEANIQQKELESQMNELMNEITSCKVPSSHIEEHISYMYPHHHGELFRHTPTWIDAITTKPSDTEEEWEVAGESPEQQSIIDFWLDGRDLKFLETPGDELEPLARQDFLRGFMREHGLKDVPKIPKSTRPLSVLQKNPGVWRMSRNERTALHKAWSIEASDVTHGTQVQKFEQVWLAHKAVSKQHKEITEQLKAEILSRSHIVGCTTTGAAKFASLISGMGPKVLIVEEAGQVLESHILASLVGSMQHVILIGDPQQLRPNINCYELATENPNTGQVYKFDQSLMERLSSGGFPMSQIDVQRRMRPEISSLIKNTLYPNLIDNERVKRYPNVRGMHKNMFFFSHTHKEAGGGDESVSKHNSFEVDMIYDLVLHLLKQGCYNTPGNIVILAAYLGQIPKLRKKLEDIVTIVIDERDAELLDLPTNDGEEAGTIKQVELSKQVTIRTLDNFQGEEGEVIILSLVRNSETPFDEVKPGLEYKGKGPIGFLRNVNRTNVGLSRAKHGLYIFGNAPELAQGSKMWSSVLKELHTSECLGPKLPISCHRHPDYVQWIENPGELPIASPNGGCRRPCEGALPCGHICPLLCHVDDPNHISTKCQQPCLRLCPLLHPCDRECWECSKDASNCRFPIRDLLLPCGHVHPPTQCHAINVPEKIKCPFQVVKQHPSCGHVATMSCHQNPASYVCQEQVLQELPQCKHQAIIPCSKDPASHFCQEQLEKPLACGHSLRMLCSQDPAGVTCLRSVERKLACGHPVEVPCNQDMSAYTCDIKVEKKLPNCSHHAAMPCHQSSATFACQERVTRPLPNCDHPAELLCYQNPVDYACSKPMKIQFTACDHSKRLTCQQLQDPGAKLCQERVKKEISACKHLATMLCHKDPTRHKCQQRVEKKLPFCGHYALVPCHQDPATYFCFKPCGGVLSCCSGTCSAKCGACQKLNPSKAVPSVRTMHSKHMCNRRLACGHTCNAPCREGHICARICKGKCQQSCNHSTCRRKCSTACKPCKEPCVWKCEHKECTSPCGMACTRLPCDEKCPKTLNCGHPCPSVCGEPCEYQTCKICNDDSLDSAVDLLGRMHLGDLEGNIALGSMTITLPCRHIFTVEALDSITRIRDFYNRDSRGGWANLAMPDVSNVRTRPVCLHCGGEIDSLRYGRILKYFNHSVLQHNIARSLSERLSRADKMFSEVRSALEQAITTTVCSFGTAGIPIPSDVTRRRLLQQIDAVVNAEKGYPTSLELIQNLSKFHGFPPRHTKAWRNAMGEVTETYRVAYDVTREADPSVRGYDSSFVRFYQEELNLSGTTADPSTNPTQQRRQQAASDAARVRIGHLRPRANERFVVEAFWISVEILMLLGLIVSKACEAIPQQLERGANAVCWENIAEFILLRASKDAETALGLAKTFNSPSKVVRCQLLILQTQYELAAHKYRVAIRNGLLFIPENEEEYFDMCLRGMEQTQSLRDSVPRDYQSTVQLGSTLSTTTITAEWVQKHFTRPSEKIFEAWNNLYRLVYGDIPGRGPEEVTTEKLTMWRSTVQKAAASSRKWHTQNFYQCPDGHTYTRGECTIGLGQLWCPECGKTVGNQR</sequence>
<gene>
    <name evidence="11" type="ORF">V565_071600</name>
</gene>
<keyword evidence="2" id="KW-0963">Cytoplasm</keyword>
<dbReference type="GO" id="GO:0031048">
    <property type="term" value="P:regulatory ncRNA-mediated heterochromatin formation"/>
    <property type="evidence" value="ECO:0007669"/>
    <property type="project" value="TreeGrafter"/>
</dbReference>
<dbReference type="CDD" id="cd18808">
    <property type="entry name" value="SF1_C_Upf1"/>
    <property type="match status" value="1"/>
</dbReference>
<dbReference type="InterPro" id="IPR041679">
    <property type="entry name" value="DNA2/NAM7-like_C"/>
</dbReference>
<dbReference type="InterPro" id="IPR000571">
    <property type="entry name" value="Znf_CCCH"/>
</dbReference>
<dbReference type="Pfam" id="PF13086">
    <property type="entry name" value="AAA_11"/>
    <property type="match status" value="1"/>
</dbReference>
<evidence type="ECO:0000256" key="2">
    <source>
        <dbReference type="ARBA" id="ARBA00022490"/>
    </source>
</evidence>
<keyword evidence="12" id="KW-1185">Reference proteome</keyword>
<dbReference type="InterPro" id="IPR041677">
    <property type="entry name" value="DNA2/NAM7_AAA_11"/>
</dbReference>
<feature type="domain" description="C3H1-type" evidence="9">
    <location>
        <begin position="38"/>
        <end position="65"/>
    </location>
</feature>
<feature type="domain" description="RZ-type" evidence="10">
    <location>
        <begin position="2327"/>
        <end position="2388"/>
    </location>
</feature>
<dbReference type="InterPro" id="IPR047187">
    <property type="entry name" value="SF1_C_Upf1"/>
</dbReference>
<dbReference type="InterPro" id="IPR027417">
    <property type="entry name" value="P-loop_NTPase"/>
</dbReference>
<reference evidence="11 12" key="1">
    <citation type="submission" date="2013-12" db="EMBL/GenBank/DDBJ databases">
        <authorList>
            <person name="Cubeta M."/>
            <person name="Pakala S."/>
            <person name="Fedorova N."/>
            <person name="Thomas E."/>
            <person name="Dean R."/>
            <person name="Jabaji S."/>
            <person name="Neate S."/>
            <person name="Toda T."/>
            <person name="Tavantzis S."/>
            <person name="Vilgalys R."/>
            <person name="Bharathan N."/>
            <person name="Pakala S."/>
            <person name="Losada L.S."/>
            <person name="Zafar N."/>
            <person name="Nierman W."/>
        </authorList>
    </citation>
    <scope>NUCLEOTIDE SEQUENCE [LARGE SCALE GENOMIC DNA]</scope>
    <source>
        <strain evidence="11 12">123E</strain>
    </source>
</reference>
<evidence type="ECO:0000256" key="1">
    <source>
        <dbReference type="ARBA" id="ARBA00004496"/>
    </source>
</evidence>
<dbReference type="PROSITE" id="PS50103">
    <property type="entry name" value="ZF_C3H1"/>
    <property type="match status" value="1"/>
</dbReference>
<dbReference type="GO" id="GO:0005737">
    <property type="term" value="C:cytoplasm"/>
    <property type="evidence" value="ECO:0007669"/>
    <property type="project" value="UniProtKB-SubCell"/>
</dbReference>
<dbReference type="PROSITE" id="PS51981">
    <property type="entry name" value="ZF_RZ"/>
    <property type="match status" value="1"/>
</dbReference>
<dbReference type="SUPFAM" id="SSF52540">
    <property type="entry name" value="P-loop containing nucleoside triphosphate hydrolases"/>
    <property type="match status" value="1"/>
</dbReference>
<dbReference type="PANTHER" id="PTHR10887:SF341">
    <property type="entry name" value="NFX1-TYPE ZINC FINGER-CONTAINING PROTEIN 1"/>
    <property type="match status" value="1"/>
</dbReference>
<evidence type="ECO:0000313" key="12">
    <source>
        <dbReference type="Proteomes" id="UP000027456"/>
    </source>
</evidence>
<keyword evidence="4 7" id="KW-0863">Zinc-finger</keyword>
<dbReference type="HOGENOM" id="CLU_001490_4_0_1"/>
<dbReference type="Gene3D" id="3.40.50.300">
    <property type="entry name" value="P-loop containing nucleotide triphosphate hydrolases"/>
    <property type="match status" value="3"/>
</dbReference>
<dbReference type="Proteomes" id="UP000027456">
    <property type="component" value="Unassembled WGS sequence"/>
</dbReference>
<evidence type="ECO:0000256" key="4">
    <source>
        <dbReference type="ARBA" id="ARBA00022771"/>
    </source>
</evidence>
<comment type="caution">
    <text evidence="11">The sequence shown here is derived from an EMBL/GenBank/DDBJ whole genome shotgun (WGS) entry which is preliminary data.</text>
</comment>